<proteinExistence type="predicted"/>
<keyword evidence="3" id="KW-1185">Reference proteome</keyword>
<feature type="region of interest" description="Disordered" evidence="1">
    <location>
        <begin position="19"/>
        <end position="69"/>
    </location>
</feature>
<reference evidence="2 3" key="1">
    <citation type="submission" date="2024-04" db="EMBL/GenBank/DDBJ databases">
        <title>Phyllosticta paracitricarpa is synonymous to the EU quarantine fungus P. citricarpa based on phylogenomic analyses.</title>
        <authorList>
            <consortium name="Lawrence Berkeley National Laboratory"/>
            <person name="Van Ingen-Buijs V.A."/>
            <person name="Van Westerhoven A.C."/>
            <person name="Haridas S."/>
            <person name="Skiadas P."/>
            <person name="Martin F."/>
            <person name="Groenewald J.Z."/>
            <person name="Crous P.W."/>
            <person name="Seidl M.F."/>
        </authorList>
    </citation>
    <scope>NUCLEOTIDE SEQUENCE [LARGE SCALE GENOMIC DNA]</scope>
    <source>
        <strain evidence="2 3">CBS 123371</strain>
    </source>
</reference>
<evidence type="ECO:0000313" key="3">
    <source>
        <dbReference type="Proteomes" id="UP001363622"/>
    </source>
</evidence>
<comment type="caution">
    <text evidence="2">The sequence shown here is derived from an EMBL/GenBank/DDBJ whole genome shotgun (WGS) entry which is preliminary data.</text>
</comment>
<evidence type="ECO:0000256" key="1">
    <source>
        <dbReference type="SAM" id="MobiDB-lite"/>
    </source>
</evidence>
<name>A0ABR1KML5_9PEZI</name>
<protein>
    <submittedName>
        <fullName evidence="2">Uncharacterized protein</fullName>
    </submittedName>
</protein>
<gene>
    <name evidence="2" type="ORF">IWZ03DRAFT_382045</name>
</gene>
<sequence length="208" mass="23337">MADPDKAPRLRKIPTFKDMRANLSAGSSKTSKGLKKKVTKSISGLRNAFQRDASPDPFPPVRAKSPSAQLASARTESMMALLPGRDRLASSTAIHAFSQEDGNQLDKGDERKHENKIIIGRFFARFQEAVQLARDKRTDECHEECLKLLQARISDGLRYEVLMLMTSISAHREALASAEQLKKHCKVMEQHADHVKRQIQEQGESWDG</sequence>
<evidence type="ECO:0000313" key="2">
    <source>
        <dbReference type="EMBL" id="KAK7514921.1"/>
    </source>
</evidence>
<organism evidence="2 3">
    <name type="scientific">Phyllosticta citriasiana</name>
    <dbReference type="NCBI Taxonomy" id="595635"/>
    <lineage>
        <taxon>Eukaryota</taxon>
        <taxon>Fungi</taxon>
        <taxon>Dikarya</taxon>
        <taxon>Ascomycota</taxon>
        <taxon>Pezizomycotina</taxon>
        <taxon>Dothideomycetes</taxon>
        <taxon>Dothideomycetes incertae sedis</taxon>
        <taxon>Botryosphaeriales</taxon>
        <taxon>Phyllostictaceae</taxon>
        <taxon>Phyllosticta</taxon>
    </lineage>
</organism>
<dbReference type="Proteomes" id="UP001363622">
    <property type="component" value="Unassembled WGS sequence"/>
</dbReference>
<accession>A0ABR1KML5</accession>
<dbReference type="EMBL" id="JBBPHU010000008">
    <property type="protein sequence ID" value="KAK7514921.1"/>
    <property type="molecule type" value="Genomic_DNA"/>
</dbReference>